<dbReference type="AlphaFoldDB" id="A0A8H6RU96"/>
<organism evidence="1 2">
    <name type="scientific">Pseudocercospora fuligena</name>
    <dbReference type="NCBI Taxonomy" id="685502"/>
    <lineage>
        <taxon>Eukaryota</taxon>
        <taxon>Fungi</taxon>
        <taxon>Dikarya</taxon>
        <taxon>Ascomycota</taxon>
        <taxon>Pezizomycotina</taxon>
        <taxon>Dothideomycetes</taxon>
        <taxon>Dothideomycetidae</taxon>
        <taxon>Mycosphaerellales</taxon>
        <taxon>Mycosphaerellaceae</taxon>
        <taxon>Pseudocercospora</taxon>
    </lineage>
</organism>
<dbReference type="Gene3D" id="3.40.50.720">
    <property type="entry name" value="NAD(P)-binding Rossmann-like Domain"/>
    <property type="match status" value="1"/>
</dbReference>
<accession>A0A8H6RU96</accession>
<proteinExistence type="predicted"/>
<dbReference type="Proteomes" id="UP000660729">
    <property type="component" value="Unassembled WGS sequence"/>
</dbReference>
<evidence type="ECO:0000313" key="1">
    <source>
        <dbReference type="EMBL" id="KAF7197492.1"/>
    </source>
</evidence>
<dbReference type="InterPro" id="IPR036291">
    <property type="entry name" value="NAD(P)-bd_dom_sf"/>
</dbReference>
<dbReference type="SUPFAM" id="SSF51735">
    <property type="entry name" value="NAD(P)-binding Rossmann-fold domains"/>
    <property type="match status" value="1"/>
</dbReference>
<protein>
    <submittedName>
        <fullName evidence="1">Uncharacterized protein</fullName>
    </submittedName>
</protein>
<dbReference type="EMBL" id="JABCIY010000015">
    <property type="protein sequence ID" value="KAF7197492.1"/>
    <property type="molecule type" value="Genomic_DNA"/>
</dbReference>
<dbReference type="OrthoDB" id="37659at2759"/>
<gene>
    <name evidence="1" type="ORF">HII31_01302</name>
</gene>
<comment type="caution">
    <text evidence="1">The sequence shown here is derived from an EMBL/GenBank/DDBJ whole genome shotgun (WGS) entry which is preliminary data.</text>
</comment>
<keyword evidence="2" id="KW-1185">Reference proteome</keyword>
<sequence>MRGLHQDMIKENIRINVVGPWMTRTNMTEFFADHWISKAMPYNSPADVASAILICSTANRGGAGISHMGAVLPFTGKIVFLGGGKSYEIEDRLQALQPQWFGEENTKAVALGDIFLNEMASSMVED</sequence>
<evidence type="ECO:0000313" key="2">
    <source>
        <dbReference type="Proteomes" id="UP000660729"/>
    </source>
</evidence>
<reference evidence="1" key="1">
    <citation type="submission" date="2020-04" db="EMBL/GenBank/DDBJ databases">
        <title>Draft genome resource of the tomato pathogen Pseudocercospora fuligena.</title>
        <authorList>
            <person name="Zaccaron A."/>
        </authorList>
    </citation>
    <scope>NUCLEOTIDE SEQUENCE</scope>
    <source>
        <strain evidence="1">PF001</strain>
    </source>
</reference>
<name>A0A8H6RU96_9PEZI</name>